<dbReference type="OrthoDB" id="7429at2157"/>
<feature type="binding site" evidence="9">
    <location>
        <position position="42"/>
    </location>
    <ligand>
        <name>Zn(2+)</name>
        <dbReference type="ChEBI" id="CHEBI:29105"/>
    </ligand>
</feature>
<evidence type="ECO:0000256" key="6">
    <source>
        <dbReference type="ARBA" id="ARBA00022833"/>
    </source>
</evidence>
<evidence type="ECO:0000313" key="13">
    <source>
        <dbReference type="Proteomes" id="UP000509626"/>
    </source>
</evidence>
<dbReference type="RefSeq" id="WP_179267666.1">
    <property type="nucleotide sequence ID" value="NZ_CP058579.1"/>
</dbReference>
<dbReference type="InterPro" id="IPR013763">
    <property type="entry name" value="Cyclin-like_dom"/>
</dbReference>
<evidence type="ECO:0000256" key="9">
    <source>
        <dbReference type="HAMAP-Rule" id="MF_00383"/>
    </source>
</evidence>
<dbReference type="Gene3D" id="1.10.472.10">
    <property type="entry name" value="Cyclin-like"/>
    <property type="match status" value="1"/>
</dbReference>
<keyword evidence="12" id="KW-0396">Initiation factor</keyword>
<evidence type="ECO:0000256" key="7">
    <source>
        <dbReference type="ARBA" id="ARBA00023015"/>
    </source>
</evidence>
<dbReference type="SUPFAM" id="SSF57783">
    <property type="entry name" value="Zinc beta-ribbon"/>
    <property type="match status" value="1"/>
</dbReference>
<dbReference type="EMBL" id="CP058579">
    <property type="protein sequence ID" value="QLG61082.1"/>
    <property type="molecule type" value="Genomic_DNA"/>
</dbReference>
<dbReference type="AlphaFoldDB" id="A0A7D5QF09"/>
<dbReference type="SUPFAM" id="SSF47954">
    <property type="entry name" value="Cyclin-like"/>
    <property type="match status" value="2"/>
</dbReference>
<dbReference type="InterPro" id="IPR036915">
    <property type="entry name" value="Cyclin-like_sf"/>
</dbReference>
<feature type="binding site" evidence="9">
    <location>
        <position position="39"/>
    </location>
    <ligand>
        <name>Zn(2+)</name>
        <dbReference type="ChEBI" id="CHEBI:29105"/>
    </ligand>
</feature>
<protein>
    <recommendedName>
        <fullName evidence="2 9">Transcription initiation factor IIB</fullName>
        <shortName evidence="9">TFIIB</shortName>
    </recommendedName>
</protein>
<evidence type="ECO:0000256" key="1">
    <source>
        <dbReference type="ARBA" id="ARBA00010857"/>
    </source>
</evidence>
<feature type="region of interest" description="Disordered" evidence="10">
    <location>
        <begin position="56"/>
        <end position="76"/>
    </location>
</feature>
<feature type="repeat" description="1" evidence="9">
    <location>
        <begin position="131"/>
        <end position="214"/>
    </location>
</feature>
<evidence type="ECO:0000259" key="11">
    <source>
        <dbReference type="SMART" id="SM00385"/>
    </source>
</evidence>
<evidence type="ECO:0000256" key="2">
    <source>
        <dbReference type="ARBA" id="ARBA00013932"/>
    </source>
</evidence>
<dbReference type="GeneID" id="56036746"/>
<keyword evidence="6 9" id="KW-0862">Zinc</keyword>
<dbReference type="InterPro" id="IPR000812">
    <property type="entry name" value="TFIIB"/>
</dbReference>
<dbReference type="Pfam" id="PF08271">
    <property type="entry name" value="Zn_Ribbon_TF"/>
    <property type="match status" value="1"/>
</dbReference>
<evidence type="ECO:0000256" key="5">
    <source>
        <dbReference type="ARBA" id="ARBA00022771"/>
    </source>
</evidence>
<dbReference type="GO" id="GO:0017025">
    <property type="term" value="F:TBP-class protein binding"/>
    <property type="evidence" value="ECO:0007669"/>
    <property type="project" value="InterPro"/>
</dbReference>
<keyword evidence="12" id="KW-0648">Protein biosynthesis</keyword>
<name>A0A7D5QF09_9EURY</name>
<keyword evidence="5" id="KW-0863">Zinc-finger</keyword>
<comment type="similarity">
    <text evidence="1 9">Belongs to the TFIIB family.</text>
</comment>
<feature type="domain" description="Cyclin-like" evidence="11">
    <location>
        <begin position="225"/>
        <end position="306"/>
    </location>
</feature>
<dbReference type="GO" id="GO:0008270">
    <property type="term" value="F:zinc ion binding"/>
    <property type="evidence" value="ECO:0007669"/>
    <property type="project" value="UniProtKB-UniRule"/>
</dbReference>
<feature type="binding site" evidence="9">
    <location>
        <position position="23"/>
    </location>
    <ligand>
        <name>Zn(2+)</name>
        <dbReference type="ChEBI" id="CHEBI:29105"/>
    </ligand>
</feature>
<dbReference type="GO" id="GO:0097550">
    <property type="term" value="C:transcription preinitiation complex"/>
    <property type="evidence" value="ECO:0007669"/>
    <property type="project" value="TreeGrafter"/>
</dbReference>
<evidence type="ECO:0000256" key="3">
    <source>
        <dbReference type="ARBA" id="ARBA00022723"/>
    </source>
</evidence>
<dbReference type="InterPro" id="IPR013137">
    <property type="entry name" value="Znf_TFIIB"/>
</dbReference>
<dbReference type="Gene3D" id="1.10.472.170">
    <property type="match status" value="1"/>
</dbReference>
<keyword evidence="3 9" id="KW-0479">Metal-binding</keyword>
<dbReference type="HAMAP" id="MF_00383">
    <property type="entry name" value="TF2B_arch"/>
    <property type="match status" value="1"/>
</dbReference>
<evidence type="ECO:0000256" key="10">
    <source>
        <dbReference type="SAM" id="MobiDB-lite"/>
    </source>
</evidence>
<dbReference type="InterPro" id="IPR023484">
    <property type="entry name" value="TFIIB_arc"/>
</dbReference>
<evidence type="ECO:0000313" key="12">
    <source>
        <dbReference type="EMBL" id="QLG61082.1"/>
    </source>
</evidence>
<dbReference type="PANTHER" id="PTHR11618">
    <property type="entry name" value="TRANSCRIPTION INITIATION FACTOR IIB-RELATED"/>
    <property type="match status" value="1"/>
</dbReference>
<dbReference type="Pfam" id="PF00382">
    <property type="entry name" value="TFIIB"/>
    <property type="match status" value="2"/>
</dbReference>
<keyword evidence="8 9" id="KW-0804">Transcription</keyword>
<evidence type="ECO:0000256" key="8">
    <source>
        <dbReference type="ARBA" id="ARBA00023163"/>
    </source>
</evidence>
<keyword evidence="13" id="KW-1185">Reference proteome</keyword>
<dbReference type="InterPro" id="IPR013150">
    <property type="entry name" value="TFIIB_cyclin"/>
</dbReference>
<dbReference type="GO" id="GO:0003743">
    <property type="term" value="F:translation initiation factor activity"/>
    <property type="evidence" value="ECO:0007669"/>
    <property type="project" value="UniProtKB-KW"/>
</dbReference>
<feature type="repeat" description="2" evidence="9">
    <location>
        <begin position="225"/>
        <end position="306"/>
    </location>
</feature>
<reference evidence="12 13" key="1">
    <citation type="submission" date="2020-06" db="EMBL/GenBank/DDBJ databases">
        <title>NJ-3-1, isolated from saline soil.</title>
        <authorList>
            <person name="Cui H.L."/>
            <person name="Shi X."/>
        </authorList>
    </citation>
    <scope>NUCLEOTIDE SEQUENCE [LARGE SCALE GENOMIC DNA]</scope>
    <source>
        <strain evidence="12 13">NJ-3-1</strain>
    </source>
</reference>
<gene>
    <name evidence="9" type="primary">tfb</name>
    <name evidence="12" type="ORF">HUG12_04765</name>
</gene>
<dbReference type="InterPro" id="IPR023486">
    <property type="entry name" value="TFIIB_CS"/>
</dbReference>
<feature type="domain" description="Cyclin-like" evidence="11">
    <location>
        <begin position="131"/>
        <end position="212"/>
    </location>
</feature>
<dbReference type="PRINTS" id="PR00685">
    <property type="entry name" value="TIFACTORIIB"/>
</dbReference>
<organism evidence="12 13">
    <name type="scientific">Halorarum salinum</name>
    <dbReference type="NCBI Taxonomy" id="2743089"/>
    <lineage>
        <taxon>Archaea</taxon>
        <taxon>Methanobacteriati</taxon>
        <taxon>Methanobacteriota</taxon>
        <taxon>Stenosarchaea group</taxon>
        <taxon>Halobacteria</taxon>
        <taxon>Halobacteriales</taxon>
        <taxon>Haloferacaceae</taxon>
        <taxon>Halorarum</taxon>
    </lineage>
</organism>
<feature type="binding site" evidence="9">
    <location>
        <position position="26"/>
    </location>
    <ligand>
        <name>Zn(2+)</name>
        <dbReference type="ChEBI" id="CHEBI:29105"/>
    </ligand>
</feature>
<evidence type="ECO:0000256" key="4">
    <source>
        <dbReference type="ARBA" id="ARBA00022737"/>
    </source>
</evidence>
<comment type="function">
    <text evidence="9">Stabilizes TBP binding to an archaeal box-A promoter. Also responsible for recruiting RNA polymerase II to the pre-initiation complex (DNA-TBP-TFIIB).</text>
</comment>
<dbReference type="GO" id="GO:0070897">
    <property type="term" value="P:transcription preinitiation complex assembly"/>
    <property type="evidence" value="ECO:0007669"/>
    <property type="project" value="InterPro"/>
</dbReference>
<dbReference type="Proteomes" id="UP000509626">
    <property type="component" value="Chromosome"/>
</dbReference>
<keyword evidence="4 9" id="KW-0677">Repeat</keyword>
<dbReference type="PROSITE" id="PS00782">
    <property type="entry name" value="TFIIB"/>
    <property type="match status" value="1"/>
</dbReference>
<proteinExistence type="inferred from homology"/>
<dbReference type="PANTHER" id="PTHR11618:SF13">
    <property type="entry name" value="TRANSCRIPTION INITIATION FACTOR IIB"/>
    <property type="match status" value="1"/>
</dbReference>
<sequence length="312" mass="33867">MALRDVYETGFDEETDYHLAATCPECDGTVLADAGERHCTDCGLVITDQRLDRGPEWRSFDDDDTAPRRTGAPLTETRHDRGLSTEIGYGLADSDRSLSSEKKAQVRRLRREHNRARFGSKAERNLAHACGEITRMTSALDLPESVRERAAAIYREAMQENLIRGRAIETIAAGCVYAACRCDGITRTTDEVAAVAQSDESKVTLGYRVLNQELGLDAAPRHPPALVPRLVSAVDASSAVGRRARRLADVAVEAGIANGRDPNGVAAACVYVAGKEMGKRITQAELGDAADVTPVTVRERRNELQNAQSGCK</sequence>
<dbReference type="GO" id="GO:0003700">
    <property type="term" value="F:DNA-binding transcription factor activity"/>
    <property type="evidence" value="ECO:0007669"/>
    <property type="project" value="UniProtKB-UniRule"/>
</dbReference>
<keyword evidence="7 9" id="KW-0805">Transcription regulation</keyword>
<dbReference type="KEGG" id="halu:HUG12_04765"/>
<dbReference type="SMART" id="SM00385">
    <property type="entry name" value="CYCLIN"/>
    <property type="match status" value="2"/>
</dbReference>
<dbReference type="FunFam" id="1.10.472.170:FF:000001">
    <property type="entry name" value="Transcription initiation factor IIB"/>
    <property type="match status" value="1"/>
</dbReference>
<accession>A0A7D5QF09</accession>